<evidence type="ECO:0000313" key="2">
    <source>
        <dbReference type="Proteomes" id="UP000604046"/>
    </source>
</evidence>
<comment type="caution">
    <text evidence="1">The sequence shown here is derived from an EMBL/GenBank/DDBJ whole genome shotgun (WGS) entry which is preliminary data.</text>
</comment>
<keyword evidence="2" id="KW-1185">Reference proteome</keyword>
<reference evidence="1" key="1">
    <citation type="submission" date="2021-02" db="EMBL/GenBank/DDBJ databases">
        <authorList>
            <person name="Dougan E. K."/>
            <person name="Rhodes N."/>
            <person name="Thang M."/>
            <person name="Chan C."/>
        </authorList>
    </citation>
    <scope>NUCLEOTIDE SEQUENCE</scope>
</reference>
<protein>
    <submittedName>
        <fullName evidence="1">Uncharacterized protein</fullName>
    </submittedName>
</protein>
<dbReference type="Proteomes" id="UP000604046">
    <property type="component" value="Unassembled WGS sequence"/>
</dbReference>
<dbReference type="EMBL" id="CAJNDS010001347">
    <property type="protein sequence ID" value="CAE7256146.1"/>
    <property type="molecule type" value="Genomic_DNA"/>
</dbReference>
<dbReference type="AlphaFoldDB" id="A0A812M1J2"/>
<gene>
    <name evidence="1" type="ORF">SNAT2548_LOCUS13111</name>
</gene>
<name>A0A812M1J2_9DINO</name>
<organism evidence="1 2">
    <name type="scientific">Symbiodinium natans</name>
    <dbReference type="NCBI Taxonomy" id="878477"/>
    <lineage>
        <taxon>Eukaryota</taxon>
        <taxon>Sar</taxon>
        <taxon>Alveolata</taxon>
        <taxon>Dinophyceae</taxon>
        <taxon>Suessiales</taxon>
        <taxon>Symbiodiniaceae</taxon>
        <taxon>Symbiodinium</taxon>
    </lineage>
</organism>
<accession>A0A812M1J2</accession>
<proteinExistence type="predicted"/>
<evidence type="ECO:0000313" key="1">
    <source>
        <dbReference type="EMBL" id="CAE7256146.1"/>
    </source>
</evidence>
<sequence length="250" mass="28088">MAGVIKFLGRRAAVTDAALGAVTTVLTQNMLARVFKKGECEKAHAFMTTPGAHVLPGMAATLDQRHTREITTTDALSKHGQVRWMHTWCGTRVSQAQMQTLASRYSGVGEDKIEHFLKTIGMAHQLPEHLLAELMLIPLTGSGIQSAREFSLSQGTLRGYFLKYYIYKDDSRRFSINIASAKRSEEWTNISDKFTVTSVHTYCGFTWKAKKEEIQVEGLVHLPKEHQDHFASDLERESMLKFAADFPNPK</sequence>